<name>A0A4R2PFS0_RHOSA</name>
<dbReference type="OrthoDB" id="4070623at2"/>
<dbReference type="SUPFAM" id="SSF69279">
    <property type="entry name" value="Phage tail proteins"/>
    <property type="match status" value="1"/>
</dbReference>
<evidence type="ECO:0008006" key="3">
    <source>
        <dbReference type="Google" id="ProtNLM"/>
    </source>
</evidence>
<keyword evidence="2" id="KW-1185">Reference proteome</keyword>
<dbReference type="RefSeq" id="WP_132708669.1">
    <property type="nucleotide sequence ID" value="NZ_JACIGF010000006.1"/>
</dbReference>
<dbReference type="Proteomes" id="UP000295399">
    <property type="component" value="Unassembled WGS sequence"/>
</dbReference>
<dbReference type="Pfam" id="PF05954">
    <property type="entry name" value="Phage_GPD"/>
    <property type="match status" value="1"/>
</dbReference>
<evidence type="ECO:0000313" key="2">
    <source>
        <dbReference type="Proteomes" id="UP000295399"/>
    </source>
</evidence>
<dbReference type="EMBL" id="SLXO01000006">
    <property type="protein sequence ID" value="TCP34007.1"/>
    <property type="molecule type" value="Genomic_DNA"/>
</dbReference>
<accession>A0A4R2PFS0</accession>
<reference evidence="1 2" key="1">
    <citation type="submission" date="2019-03" db="EMBL/GenBank/DDBJ databases">
        <title>Genomic Encyclopedia of Type Strains, Phase IV (KMG-IV): sequencing the most valuable type-strain genomes for metagenomic binning, comparative biology and taxonomic classification.</title>
        <authorList>
            <person name="Goeker M."/>
        </authorList>
    </citation>
    <scope>NUCLEOTIDE SEQUENCE [LARGE SCALE GENOMIC DNA]</scope>
    <source>
        <strain evidence="1 2">DSM 2132</strain>
    </source>
</reference>
<gene>
    <name evidence="1" type="ORF">EV659_106167</name>
</gene>
<dbReference type="InParanoid" id="A0A4R2PFS0"/>
<evidence type="ECO:0000313" key="1">
    <source>
        <dbReference type="EMBL" id="TCP34007.1"/>
    </source>
</evidence>
<dbReference type="AlphaFoldDB" id="A0A4R2PFS0"/>
<organism evidence="1 2">
    <name type="scientific">Rhodothalassium salexigens DSM 2132</name>
    <dbReference type="NCBI Taxonomy" id="1188247"/>
    <lineage>
        <taxon>Bacteria</taxon>
        <taxon>Pseudomonadati</taxon>
        <taxon>Pseudomonadota</taxon>
        <taxon>Alphaproteobacteria</taxon>
        <taxon>Rhodothalassiales</taxon>
        <taxon>Rhodothalassiaceae</taxon>
        <taxon>Rhodothalassium</taxon>
    </lineage>
</organism>
<comment type="caution">
    <text evidence="1">The sequence shown here is derived from an EMBL/GenBank/DDBJ whole genome shotgun (WGS) entry which is preliminary data.</text>
</comment>
<protein>
    <recommendedName>
        <fullName evidence="3">Phage protein D</fullName>
    </recommendedName>
</protein>
<sequence>MQPDLRVEAAGGDITAALRDRLVSLSVEDVAEDYSDRLHLRLDDRPGADGRWIAWPAPGAALTVWLGWRGRRLVRMGVFEVDEIQASGPPATLALWASAARLPRAIRAPRSRSWHDTTLGDIARTIAGEHALDPALAQALDTVAVPHADQTAESDLAFLTRLAGEVDAVARPIDGRLVLAPKGRAEAVSGAALPALWLRPGEVSRWTHRYAAREEAGSAVAGGGVRAHWWDRDAKTDRPVTRGADPFEDLAGPFDTEARARAAVDAAFNRRTRGRHRLSLTLPGRPEAQAEALLVLDGWRPDLPRRWRIVRVRHRLDAGGYTSAIEAEEAAADAAVPPATGSAVPGPAL</sequence>
<proteinExistence type="predicted"/>